<gene>
    <name evidence="1" type="ORF">U0070_014804</name>
</gene>
<dbReference type="Proteomes" id="UP001488838">
    <property type="component" value="Unassembled WGS sequence"/>
</dbReference>
<dbReference type="EMBL" id="JBBHLL010000042">
    <property type="protein sequence ID" value="KAK7825047.1"/>
    <property type="molecule type" value="Genomic_DNA"/>
</dbReference>
<dbReference type="AlphaFoldDB" id="A0AAW0JDR8"/>
<organism evidence="1 2">
    <name type="scientific">Myodes glareolus</name>
    <name type="common">Bank vole</name>
    <name type="synonym">Clethrionomys glareolus</name>
    <dbReference type="NCBI Taxonomy" id="447135"/>
    <lineage>
        <taxon>Eukaryota</taxon>
        <taxon>Metazoa</taxon>
        <taxon>Chordata</taxon>
        <taxon>Craniata</taxon>
        <taxon>Vertebrata</taxon>
        <taxon>Euteleostomi</taxon>
        <taxon>Mammalia</taxon>
        <taxon>Eutheria</taxon>
        <taxon>Euarchontoglires</taxon>
        <taxon>Glires</taxon>
        <taxon>Rodentia</taxon>
        <taxon>Myomorpha</taxon>
        <taxon>Muroidea</taxon>
        <taxon>Cricetidae</taxon>
        <taxon>Arvicolinae</taxon>
        <taxon>Myodes</taxon>
    </lineage>
</organism>
<evidence type="ECO:0000313" key="1">
    <source>
        <dbReference type="EMBL" id="KAK7825047.1"/>
    </source>
</evidence>
<name>A0AAW0JDR8_MYOGA</name>
<comment type="caution">
    <text evidence="1">The sequence shown here is derived from an EMBL/GenBank/DDBJ whole genome shotgun (WGS) entry which is preliminary data.</text>
</comment>
<keyword evidence="2" id="KW-1185">Reference proteome</keyword>
<accession>A0AAW0JDR8</accession>
<sequence length="44" mass="4921">MQEIIRSPIPLDLTVHSRTIRLILALARVSMPSIITAPRIQPTT</sequence>
<protein>
    <submittedName>
        <fullName evidence="1">Uncharacterized protein</fullName>
    </submittedName>
</protein>
<proteinExistence type="predicted"/>
<reference evidence="1 2" key="1">
    <citation type="journal article" date="2023" name="bioRxiv">
        <title>Conserved and derived expression patterns and positive selection on dental genes reveal complex evolutionary context of ever-growing rodent molars.</title>
        <authorList>
            <person name="Calamari Z.T."/>
            <person name="Song A."/>
            <person name="Cohen E."/>
            <person name="Akter M."/>
            <person name="Roy R.D."/>
            <person name="Hallikas O."/>
            <person name="Christensen M.M."/>
            <person name="Li P."/>
            <person name="Marangoni P."/>
            <person name="Jernvall J."/>
            <person name="Klein O.D."/>
        </authorList>
    </citation>
    <scope>NUCLEOTIDE SEQUENCE [LARGE SCALE GENOMIC DNA]</scope>
    <source>
        <strain evidence="1">V071</strain>
    </source>
</reference>
<evidence type="ECO:0000313" key="2">
    <source>
        <dbReference type="Proteomes" id="UP001488838"/>
    </source>
</evidence>